<gene>
    <name evidence="2" type="ORF">AFUS01_LOCUS23308</name>
</gene>
<feature type="compositionally biased region" description="Polar residues" evidence="1">
    <location>
        <begin position="20"/>
        <end position="37"/>
    </location>
</feature>
<comment type="caution">
    <text evidence="2">The sequence shown here is derived from an EMBL/GenBank/DDBJ whole genome shotgun (WGS) entry which is preliminary data.</text>
</comment>
<protein>
    <submittedName>
        <fullName evidence="2">Uncharacterized protein</fullName>
    </submittedName>
</protein>
<proteinExistence type="predicted"/>
<keyword evidence="3" id="KW-1185">Reference proteome</keyword>
<name>A0A8J2KGU4_9HEXA</name>
<evidence type="ECO:0000313" key="2">
    <source>
        <dbReference type="EMBL" id="CAG7734949.1"/>
    </source>
</evidence>
<dbReference type="Proteomes" id="UP000708208">
    <property type="component" value="Unassembled WGS sequence"/>
</dbReference>
<evidence type="ECO:0000256" key="1">
    <source>
        <dbReference type="SAM" id="MobiDB-lite"/>
    </source>
</evidence>
<reference evidence="2" key="1">
    <citation type="submission" date="2021-06" db="EMBL/GenBank/DDBJ databases">
        <authorList>
            <person name="Hodson N. C."/>
            <person name="Mongue J. A."/>
            <person name="Jaron S. K."/>
        </authorList>
    </citation>
    <scope>NUCLEOTIDE SEQUENCE</scope>
</reference>
<sequence length="114" mass="12765">MRRKGIKRQRLVDNPDLFAHSSTSTDSKYSQNQQVDRQQTSVLLTSTTSYTETSGSFIGGFDVEVVGQNDEMQMVRENSTINQSIPETVGPAKLFASHYCNDPQEINFELAMLA</sequence>
<organism evidence="2 3">
    <name type="scientific">Allacma fusca</name>
    <dbReference type="NCBI Taxonomy" id="39272"/>
    <lineage>
        <taxon>Eukaryota</taxon>
        <taxon>Metazoa</taxon>
        <taxon>Ecdysozoa</taxon>
        <taxon>Arthropoda</taxon>
        <taxon>Hexapoda</taxon>
        <taxon>Collembola</taxon>
        <taxon>Symphypleona</taxon>
        <taxon>Sminthuridae</taxon>
        <taxon>Allacma</taxon>
    </lineage>
</organism>
<dbReference type="AlphaFoldDB" id="A0A8J2KGU4"/>
<evidence type="ECO:0000313" key="3">
    <source>
        <dbReference type="Proteomes" id="UP000708208"/>
    </source>
</evidence>
<feature type="non-terminal residue" evidence="2">
    <location>
        <position position="114"/>
    </location>
</feature>
<feature type="region of interest" description="Disordered" evidence="1">
    <location>
        <begin position="1"/>
        <end position="37"/>
    </location>
</feature>
<accession>A0A8J2KGU4</accession>
<dbReference type="EMBL" id="CAJVCH010279325">
    <property type="protein sequence ID" value="CAG7734949.1"/>
    <property type="molecule type" value="Genomic_DNA"/>
</dbReference>